<dbReference type="RefSeq" id="WP_153587033.1">
    <property type="nucleotide sequence ID" value="NZ_WJBU01000031.1"/>
</dbReference>
<keyword evidence="2" id="KW-1185">Reference proteome</keyword>
<gene>
    <name evidence="1" type="ORF">GHT07_20930</name>
</gene>
<reference evidence="1 2" key="1">
    <citation type="submission" date="2019-11" db="EMBL/GenBank/DDBJ databases">
        <title>Caenimonas koreensis gen. nov., sp. nov., isolated from activated sludge.</title>
        <authorList>
            <person name="Seung H.R."/>
        </authorList>
    </citation>
    <scope>NUCLEOTIDE SEQUENCE [LARGE SCALE GENOMIC DNA]</scope>
    <source>
        <strain evidence="1 2">EMB320</strain>
    </source>
</reference>
<evidence type="ECO:0000313" key="2">
    <source>
        <dbReference type="Proteomes" id="UP000487350"/>
    </source>
</evidence>
<dbReference type="EMBL" id="WJBU01000031">
    <property type="protein sequence ID" value="MRD49740.1"/>
    <property type="molecule type" value="Genomic_DNA"/>
</dbReference>
<protein>
    <submittedName>
        <fullName evidence="1">Uncharacterized protein</fullName>
    </submittedName>
</protein>
<name>A0A844AYV7_9BURK</name>
<dbReference type="Proteomes" id="UP000487350">
    <property type="component" value="Unassembled WGS sequence"/>
</dbReference>
<proteinExistence type="predicted"/>
<organism evidence="1 2">
    <name type="scientific">Caenimonas koreensis DSM 17982</name>
    <dbReference type="NCBI Taxonomy" id="1121255"/>
    <lineage>
        <taxon>Bacteria</taxon>
        <taxon>Pseudomonadati</taxon>
        <taxon>Pseudomonadota</taxon>
        <taxon>Betaproteobacteria</taxon>
        <taxon>Burkholderiales</taxon>
        <taxon>Comamonadaceae</taxon>
        <taxon>Caenimonas</taxon>
    </lineage>
</organism>
<sequence>MADALIAISQSGPLPITQVVNIQNDGPSLIMLSASAWSQTANTMIGVELVIDGAVVTSAMLFCNPTDQHMSLVSTPVPYTFSFGQHTITLQAATSTTVSDSNDFYGVTLLY</sequence>
<comment type="caution">
    <text evidence="1">The sequence shown here is derived from an EMBL/GenBank/DDBJ whole genome shotgun (WGS) entry which is preliminary data.</text>
</comment>
<accession>A0A844AYV7</accession>
<dbReference type="AlphaFoldDB" id="A0A844AYV7"/>
<evidence type="ECO:0000313" key="1">
    <source>
        <dbReference type="EMBL" id="MRD49740.1"/>
    </source>
</evidence>